<protein>
    <recommendedName>
        <fullName evidence="4">Lipoprotein</fullName>
    </recommendedName>
</protein>
<dbReference type="EMBL" id="CP116968">
    <property type="protein sequence ID" value="WNM62268.1"/>
    <property type="molecule type" value="Genomic_DNA"/>
</dbReference>
<name>A0AA96GN77_9BACT</name>
<accession>A0AA96GN77</accession>
<dbReference type="PROSITE" id="PS51257">
    <property type="entry name" value="PROKAR_LIPOPROTEIN"/>
    <property type="match status" value="1"/>
</dbReference>
<gene>
    <name evidence="2" type="ORF">PQG83_00555</name>
</gene>
<dbReference type="Proteomes" id="UP001302494">
    <property type="component" value="Chromosome"/>
</dbReference>
<dbReference type="KEGG" id="nneo:PQG83_00555"/>
<keyword evidence="3" id="KW-1185">Reference proteome</keyword>
<dbReference type="AlphaFoldDB" id="A0AA96GN77"/>
<proteinExistence type="predicted"/>
<evidence type="ECO:0008006" key="4">
    <source>
        <dbReference type="Google" id="ProtNLM"/>
    </source>
</evidence>
<reference evidence="2 3" key="1">
    <citation type="submission" date="2023-01" db="EMBL/GenBank/DDBJ databases">
        <title>Cultivation and genomic characterization of new, ubiquitous marine nitrite-oxidizing bacteria from the Nitrospirales.</title>
        <authorList>
            <person name="Mueller A.J."/>
            <person name="Daebeler A."/>
            <person name="Herbold C.W."/>
            <person name="Kirkegaard R.H."/>
            <person name="Daims H."/>
        </authorList>
    </citation>
    <scope>NUCLEOTIDE SEQUENCE [LARGE SCALE GENOMIC DNA]</scope>
    <source>
        <strain evidence="2 3">DK</strain>
    </source>
</reference>
<sequence>MQHKIFQAVFHAALLVTLAFASACTTLDYRSVQGEFADAVAADNAWSVSPLGGNAADGLYGSIHTELTDMYIAGLDARLRPNAWLLRAVSAWRLGDFSDARTSAVAGIDKLSEVQRGSRDHVMLAMLDGLIIDSDLLIKFRDRGNRVTINDYQSIFSPDFDTGLKALDDGFAQAGPATPPEMGWYYHYHRWRLLQNWRTVVNSINDQDRATARADSEGKVGQDLRQAMEEEKGKIPDNHPLHLLIFAHEKS</sequence>
<evidence type="ECO:0000313" key="2">
    <source>
        <dbReference type="EMBL" id="WNM62268.1"/>
    </source>
</evidence>
<feature type="signal peptide" evidence="1">
    <location>
        <begin position="1"/>
        <end position="21"/>
    </location>
</feature>
<evidence type="ECO:0000313" key="3">
    <source>
        <dbReference type="Proteomes" id="UP001302494"/>
    </source>
</evidence>
<feature type="chain" id="PRO_5041692645" description="Lipoprotein" evidence="1">
    <location>
        <begin position="22"/>
        <end position="251"/>
    </location>
</feature>
<organism evidence="2 3">
    <name type="scientific">Candidatus Nitrospira neomarina</name>
    <dbReference type="NCBI Taxonomy" id="3020899"/>
    <lineage>
        <taxon>Bacteria</taxon>
        <taxon>Pseudomonadati</taxon>
        <taxon>Nitrospirota</taxon>
        <taxon>Nitrospiria</taxon>
        <taxon>Nitrospirales</taxon>
        <taxon>Nitrospiraceae</taxon>
        <taxon>Nitrospira</taxon>
    </lineage>
</organism>
<dbReference type="RefSeq" id="WP_312745507.1">
    <property type="nucleotide sequence ID" value="NZ_CP116968.1"/>
</dbReference>
<evidence type="ECO:0000256" key="1">
    <source>
        <dbReference type="SAM" id="SignalP"/>
    </source>
</evidence>
<keyword evidence="1" id="KW-0732">Signal</keyword>